<keyword evidence="4 5" id="KW-0472">Membrane</keyword>
<accession>A0A1Y1ZFS2</accession>
<feature type="transmembrane region" description="Helical" evidence="5">
    <location>
        <begin position="145"/>
        <end position="163"/>
    </location>
</feature>
<dbReference type="PANTHER" id="PTHR28165:SF2">
    <property type="entry name" value="MARVEL DOMAIN-CONTAINING PROTEIN"/>
    <property type="match status" value="1"/>
</dbReference>
<gene>
    <name evidence="7" type="ORF">BCR34DRAFT_603344</name>
</gene>
<evidence type="ECO:0000256" key="4">
    <source>
        <dbReference type="ARBA" id="ARBA00023136"/>
    </source>
</evidence>
<dbReference type="PANTHER" id="PTHR28165">
    <property type="entry name" value="NON-CLASSICAL EXPORT PROTEIN 2-RELATED"/>
    <property type="match status" value="1"/>
</dbReference>
<feature type="transmembrane region" description="Helical" evidence="5">
    <location>
        <begin position="6"/>
        <end position="31"/>
    </location>
</feature>
<keyword evidence="2 5" id="KW-0812">Transmembrane</keyword>
<dbReference type="InterPro" id="IPR008253">
    <property type="entry name" value="Marvel"/>
</dbReference>
<dbReference type="InterPro" id="IPR052649">
    <property type="entry name" value="NCE102-like"/>
</dbReference>
<dbReference type="GO" id="GO:0032126">
    <property type="term" value="C:eisosome"/>
    <property type="evidence" value="ECO:0007669"/>
    <property type="project" value="TreeGrafter"/>
</dbReference>
<evidence type="ECO:0000256" key="5">
    <source>
        <dbReference type="SAM" id="Phobius"/>
    </source>
</evidence>
<comment type="caution">
    <text evidence="7">The sequence shown here is derived from an EMBL/GenBank/DDBJ whole genome shotgun (WGS) entry which is preliminary data.</text>
</comment>
<name>A0A1Y1ZFS2_9PLEO</name>
<evidence type="ECO:0000256" key="3">
    <source>
        <dbReference type="ARBA" id="ARBA00022989"/>
    </source>
</evidence>
<dbReference type="GO" id="GO:0070941">
    <property type="term" value="P:eisosome assembly"/>
    <property type="evidence" value="ECO:0007669"/>
    <property type="project" value="TreeGrafter"/>
</dbReference>
<organism evidence="7 8">
    <name type="scientific">Clohesyomyces aquaticus</name>
    <dbReference type="NCBI Taxonomy" id="1231657"/>
    <lineage>
        <taxon>Eukaryota</taxon>
        <taxon>Fungi</taxon>
        <taxon>Dikarya</taxon>
        <taxon>Ascomycota</taxon>
        <taxon>Pezizomycotina</taxon>
        <taxon>Dothideomycetes</taxon>
        <taxon>Pleosporomycetidae</taxon>
        <taxon>Pleosporales</taxon>
        <taxon>Lindgomycetaceae</taxon>
        <taxon>Clohesyomyces</taxon>
    </lineage>
</organism>
<dbReference type="GO" id="GO:0005886">
    <property type="term" value="C:plasma membrane"/>
    <property type="evidence" value="ECO:0007669"/>
    <property type="project" value="TreeGrafter"/>
</dbReference>
<proteinExistence type="predicted"/>
<sequence length="169" mass="17852">MVAGVGVVFLGIRVTQFIFAAVVLSMASALLKQQIGSPPSITQYSAFTGALGLLTACFGITAVWYEPLKSLAMAAIDLLMALFYAAGGIIMFIQLKDISCSDNGQRNIENGLNNPIVNGGCPEGACEGFGEELILTRCKKASTDAAFQVTSFLVLLGAAALTYRQMKRT</sequence>
<evidence type="ECO:0000313" key="7">
    <source>
        <dbReference type="EMBL" id="ORY08695.1"/>
    </source>
</evidence>
<evidence type="ECO:0000256" key="2">
    <source>
        <dbReference type="ARBA" id="ARBA00022692"/>
    </source>
</evidence>
<feature type="transmembrane region" description="Helical" evidence="5">
    <location>
        <begin position="43"/>
        <end position="65"/>
    </location>
</feature>
<dbReference type="Pfam" id="PF01284">
    <property type="entry name" value="MARVEL"/>
    <property type="match status" value="1"/>
</dbReference>
<evidence type="ECO:0000256" key="1">
    <source>
        <dbReference type="ARBA" id="ARBA00004141"/>
    </source>
</evidence>
<feature type="transmembrane region" description="Helical" evidence="5">
    <location>
        <begin position="71"/>
        <end position="93"/>
    </location>
</feature>
<keyword evidence="8" id="KW-1185">Reference proteome</keyword>
<evidence type="ECO:0000259" key="6">
    <source>
        <dbReference type="Pfam" id="PF01284"/>
    </source>
</evidence>
<protein>
    <submittedName>
        <fullName evidence="7">Marvel domain-containing protein</fullName>
    </submittedName>
</protein>
<feature type="domain" description="MARVEL" evidence="6">
    <location>
        <begin position="11"/>
        <end position="160"/>
    </location>
</feature>
<dbReference type="EMBL" id="MCFA01000096">
    <property type="protein sequence ID" value="ORY08695.1"/>
    <property type="molecule type" value="Genomic_DNA"/>
</dbReference>
<dbReference type="STRING" id="1231657.A0A1Y1ZFS2"/>
<evidence type="ECO:0000313" key="8">
    <source>
        <dbReference type="Proteomes" id="UP000193144"/>
    </source>
</evidence>
<dbReference type="Proteomes" id="UP000193144">
    <property type="component" value="Unassembled WGS sequence"/>
</dbReference>
<keyword evidence="3 5" id="KW-1133">Transmembrane helix</keyword>
<dbReference type="GO" id="GO:0072659">
    <property type="term" value="P:protein localization to plasma membrane"/>
    <property type="evidence" value="ECO:0007669"/>
    <property type="project" value="TreeGrafter"/>
</dbReference>
<dbReference type="AlphaFoldDB" id="A0A1Y1ZFS2"/>
<reference evidence="7 8" key="1">
    <citation type="submission" date="2016-07" db="EMBL/GenBank/DDBJ databases">
        <title>Pervasive Adenine N6-methylation of Active Genes in Fungi.</title>
        <authorList>
            <consortium name="DOE Joint Genome Institute"/>
            <person name="Mondo S.J."/>
            <person name="Dannebaum R.O."/>
            <person name="Kuo R.C."/>
            <person name="Labutti K."/>
            <person name="Haridas S."/>
            <person name="Kuo A."/>
            <person name="Salamov A."/>
            <person name="Ahrendt S.R."/>
            <person name="Lipzen A."/>
            <person name="Sullivan W."/>
            <person name="Andreopoulos W.B."/>
            <person name="Clum A."/>
            <person name="Lindquist E."/>
            <person name="Daum C."/>
            <person name="Ramamoorthy G.K."/>
            <person name="Gryganskyi A."/>
            <person name="Culley D."/>
            <person name="Magnuson J.K."/>
            <person name="James T.Y."/>
            <person name="O'Malley M.A."/>
            <person name="Stajich J.E."/>
            <person name="Spatafora J.W."/>
            <person name="Visel A."/>
            <person name="Grigoriev I.V."/>
        </authorList>
    </citation>
    <scope>NUCLEOTIDE SEQUENCE [LARGE SCALE GENOMIC DNA]</scope>
    <source>
        <strain evidence="7 8">CBS 115471</strain>
    </source>
</reference>
<comment type="subcellular location">
    <subcellularLocation>
        <location evidence="1">Membrane</location>
        <topology evidence="1">Multi-pass membrane protein</topology>
    </subcellularLocation>
</comment>